<dbReference type="EMBL" id="FQUS01000003">
    <property type="protein sequence ID" value="SHE76023.1"/>
    <property type="molecule type" value="Genomic_DNA"/>
</dbReference>
<organism evidence="1 2">
    <name type="scientific">Fodinibius roseus</name>
    <dbReference type="NCBI Taxonomy" id="1194090"/>
    <lineage>
        <taxon>Bacteria</taxon>
        <taxon>Pseudomonadati</taxon>
        <taxon>Balneolota</taxon>
        <taxon>Balneolia</taxon>
        <taxon>Balneolales</taxon>
        <taxon>Balneolaceae</taxon>
        <taxon>Fodinibius</taxon>
    </lineage>
</organism>
<name>A0A1M4W4I9_9BACT</name>
<reference evidence="1 2" key="1">
    <citation type="submission" date="2016-11" db="EMBL/GenBank/DDBJ databases">
        <authorList>
            <person name="Jaros S."/>
            <person name="Januszkiewicz K."/>
            <person name="Wedrychowicz H."/>
        </authorList>
    </citation>
    <scope>NUCLEOTIDE SEQUENCE [LARGE SCALE GENOMIC DNA]</scope>
    <source>
        <strain evidence="1 2">DSM 21986</strain>
    </source>
</reference>
<keyword evidence="2" id="KW-1185">Reference proteome</keyword>
<evidence type="ECO:0000313" key="2">
    <source>
        <dbReference type="Proteomes" id="UP000184041"/>
    </source>
</evidence>
<evidence type="ECO:0000313" key="1">
    <source>
        <dbReference type="EMBL" id="SHE76023.1"/>
    </source>
</evidence>
<dbReference type="AlphaFoldDB" id="A0A1M4W4I9"/>
<protein>
    <recommendedName>
        <fullName evidence="3">DUF4296 domain-containing protein</fullName>
    </recommendedName>
</protein>
<gene>
    <name evidence="1" type="ORF">SAMN05443144_103116</name>
</gene>
<accession>A0A1M4W4I9</accession>
<sequence>MKYAYTVIIGGLLLFTACKDPSEKSEIAKDSTAAATKKDSSTYLKPGFDYVTQVPDSLKTPEQKKLAKQLLEISIEHIKVVDNRMVFDMSRDEFLKTSIPIEYYDLFKKDMKNNNRYIKEQSIKNVDEMIEEYRRNTREVLKEKY</sequence>
<dbReference type="RefSeq" id="WP_073059604.1">
    <property type="nucleotide sequence ID" value="NZ_FQUS01000003.1"/>
</dbReference>
<dbReference type="Proteomes" id="UP000184041">
    <property type="component" value="Unassembled WGS sequence"/>
</dbReference>
<evidence type="ECO:0008006" key="3">
    <source>
        <dbReference type="Google" id="ProtNLM"/>
    </source>
</evidence>
<proteinExistence type="predicted"/>
<dbReference type="OrthoDB" id="800057at2"/>
<dbReference type="PROSITE" id="PS51257">
    <property type="entry name" value="PROKAR_LIPOPROTEIN"/>
    <property type="match status" value="1"/>
</dbReference>